<feature type="transmembrane region" description="Helical" evidence="1">
    <location>
        <begin position="46"/>
        <end position="63"/>
    </location>
</feature>
<feature type="transmembrane region" description="Helical" evidence="1">
    <location>
        <begin position="142"/>
        <end position="166"/>
    </location>
</feature>
<evidence type="ECO:0000259" key="2">
    <source>
        <dbReference type="Pfam" id="PF11141"/>
    </source>
</evidence>
<comment type="caution">
    <text evidence="4">The sequence shown here is derived from an EMBL/GenBank/DDBJ whole genome shotgun (WGS) entry which is preliminary data.</text>
</comment>
<keyword evidence="1" id="KW-0812">Transmembrane</keyword>
<sequence length="340" mass="38734">MRWKRYLSRTLELVSTLIRRYPGTVALFGFCSGVASFVLVDRQAGLAKVVALVMLVSWVWLMLENNLRRFIQRRFGWQLPPPLLRYATQMVHQESLFFIIPFFFVTTTWNSGQAAFTALLGCAALVSLVDPLYYRWLAPRRWIYLAFHALTLFAVLLTALPIILHLSTPQSYQLALGIAVLLALPSFSSLFPDWGWRRGVAICALAAMVGLAGWYGRVWVPPATLWLTDVAVSMQMDDAKREPGQSLRSLSVAQLQGSGLYAYTAINAPRGLKERIYHEWMHNGRRVDRIALDIDGGRKQGYRAWSHKRNFPQDPVGRWRVRVMTEAGQMIGTLRFEVTQ</sequence>
<gene>
    <name evidence="4" type="ORF">G7026_01505</name>
</gene>
<feature type="transmembrane region" description="Helical" evidence="1">
    <location>
        <begin position="21"/>
        <end position="40"/>
    </location>
</feature>
<keyword evidence="1" id="KW-0472">Membrane</keyword>
<keyword evidence="5" id="KW-1185">Reference proteome</keyword>
<accession>A0ABR5YVQ9</accession>
<dbReference type="RefSeq" id="WP_181068874.1">
    <property type="nucleotide sequence ID" value="NZ_JAAMRF010000001.1"/>
</dbReference>
<dbReference type="Pfam" id="PF11141">
    <property type="entry name" value="DUF2914"/>
    <property type="match status" value="1"/>
</dbReference>
<dbReference type="InterPro" id="IPR045968">
    <property type="entry name" value="DUF5924"/>
</dbReference>
<organism evidence="4 5">
    <name type="scientific">Stutzerimonas azotifigens</name>
    <dbReference type="NCBI Taxonomy" id="291995"/>
    <lineage>
        <taxon>Bacteria</taxon>
        <taxon>Pseudomonadati</taxon>
        <taxon>Pseudomonadota</taxon>
        <taxon>Gammaproteobacteria</taxon>
        <taxon>Pseudomonadales</taxon>
        <taxon>Pseudomonadaceae</taxon>
        <taxon>Stutzerimonas</taxon>
    </lineage>
</organism>
<protein>
    <submittedName>
        <fullName evidence="4">DUF2914 domain-containing protein</fullName>
    </submittedName>
</protein>
<evidence type="ECO:0000256" key="1">
    <source>
        <dbReference type="SAM" id="Phobius"/>
    </source>
</evidence>
<dbReference type="EMBL" id="JAAMRF010000001">
    <property type="protein sequence ID" value="MBA1272022.1"/>
    <property type="molecule type" value="Genomic_DNA"/>
</dbReference>
<dbReference type="PIRSF" id="PIRSF029727">
    <property type="entry name" value="UCP029727"/>
    <property type="match status" value="1"/>
</dbReference>
<dbReference type="Pfam" id="PF19346">
    <property type="entry name" value="DUF5924"/>
    <property type="match status" value="1"/>
</dbReference>
<feature type="domain" description="DUF5924" evidence="3">
    <location>
        <begin position="8"/>
        <end position="262"/>
    </location>
</feature>
<feature type="transmembrane region" description="Helical" evidence="1">
    <location>
        <begin position="83"/>
        <end position="105"/>
    </location>
</feature>
<name>A0ABR5YVQ9_9GAMM</name>
<dbReference type="InterPro" id="IPR022606">
    <property type="entry name" value="DUF2914"/>
</dbReference>
<feature type="domain" description="DUF2914" evidence="2">
    <location>
        <begin position="273"/>
        <end position="338"/>
    </location>
</feature>
<proteinExistence type="predicted"/>
<keyword evidence="1" id="KW-1133">Transmembrane helix</keyword>
<feature type="transmembrane region" description="Helical" evidence="1">
    <location>
        <begin position="172"/>
        <end position="192"/>
    </location>
</feature>
<evidence type="ECO:0000313" key="5">
    <source>
        <dbReference type="Proteomes" id="UP000786387"/>
    </source>
</evidence>
<feature type="transmembrane region" description="Helical" evidence="1">
    <location>
        <begin position="199"/>
        <end position="216"/>
    </location>
</feature>
<evidence type="ECO:0000313" key="4">
    <source>
        <dbReference type="EMBL" id="MBA1272022.1"/>
    </source>
</evidence>
<dbReference type="InterPro" id="IPR016937">
    <property type="entry name" value="UCP029727"/>
</dbReference>
<feature type="transmembrane region" description="Helical" evidence="1">
    <location>
        <begin position="111"/>
        <end position="130"/>
    </location>
</feature>
<dbReference type="Proteomes" id="UP000786387">
    <property type="component" value="Unassembled WGS sequence"/>
</dbReference>
<evidence type="ECO:0000259" key="3">
    <source>
        <dbReference type="Pfam" id="PF19346"/>
    </source>
</evidence>
<reference evidence="4 5" key="1">
    <citation type="submission" date="2020-02" db="EMBL/GenBank/DDBJ databases">
        <title>Synteny-based analysis reveals conserved mechanism for high triclosan tolerance in Pseudomonas, as well as instances of horizontal transfer.</title>
        <authorList>
            <person name="Mcfarland A.G."/>
            <person name="Bertucci H.K."/>
            <person name="Litmann E."/>
            <person name="Shen J."/>
            <person name="Huttenhower C."/>
            <person name="Hartmann E.M."/>
        </authorList>
    </citation>
    <scope>NUCLEOTIDE SEQUENCE [LARGE SCALE GENOMIC DNA]</scope>
    <source>
        <strain evidence="4 5">115A1</strain>
    </source>
</reference>